<evidence type="ECO:0000313" key="2">
    <source>
        <dbReference type="RefSeq" id="XP_003494254.2"/>
    </source>
</evidence>
<dbReference type="Proteomes" id="UP000515180">
    <property type="component" value="Unplaced"/>
</dbReference>
<protein>
    <submittedName>
        <fullName evidence="2">Uncharacterized protein LOC100748270</fullName>
    </submittedName>
</protein>
<evidence type="ECO:0000313" key="1">
    <source>
        <dbReference type="Proteomes" id="UP000515180"/>
    </source>
</evidence>
<dbReference type="RefSeq" id="XP_003494254.2">
    <property type="nucleotide sequence ID" value="XM_003494206.2"/>
</dbReference>
<accession>A0A6P3E2Z6</accession>
<feature type="non-terminal residue" evidence="2">
    <location>
        <position position="1"/>
    </location>
</feature>
<organism evidence="1 2">
    <name type="scientific">Bombus impatiens</name>
    <name type="common">Bumblebee</name>
    <dbReference type="NCBI Taxonomy" id="132113"/>
    <lineage>
        <taxon>Eukaryota</taxon>
        <taxon>Metazoa</taxon>
        <taxon>Ecdysozoa</taxon>
        <taxon>Arthropoda</taxon>
        <taxon>Hexapoda</taxon>
        <taxon>Insecta</taxon>
        <taxon>Pterygota</taxon>
        <taxon>Neoptera</taxon>
        <taxon>Endopterygota</taxon>
        <taxon>Hymenoptera</taxon>
        <taxon>Apocrita</taxon>
        <taxon>Aculeata</taxon>
        <taxon>Apoidea</taxon>
        <taxon>Anthophila</taxon>
        <taxon>Apidae</taxon>
        <taxon>Bombus</taxon>
        <taxon>Pyrobombus</taxon>
    </lineage>
</organism>
<reference evidence="2" key="1">
    <citation type="submission" date="2025-08" db="UniProtKB">
        <authorList>
            <consortium name="RefSeq"/>
        </authorList>
    </citation>
    <scope>IDENTIFICATION</scope>
</reference>
<gene>
    <name evidence="2" type="primary">LOC100748270</name>
</gene>
<proteinExistence type="predicted"/>
<keyword evidence="1" id="KW-1185">Reference proteome</keyword>
<dbReference type="KEGG" id="bim:100748270"/>
<dbReference type="GeneID" id="100748270"/>
<sequence length="172" mass="19427">NTLNIGGTGGFRFMTEIKEGVYGIGIWPDGTDADYDSLVDEIEAAIPECTQWSNRRPNIGDFVFGQRIDNTWIRGYIICVLPSLKLAMIDETKLVRVSCLATCEPPLSDMYAFTGVCELNDTTYKLEEYEDYEFKVVGRPDDEKPDEFEILILKGDSVLKATIKPWIPTPEQ</sequence>
<dbReference type="AlphaFoldDB" id="A0A6P3E2Z6"/>
<feature type="non-terminal residue" evidence="2">
    <location>
        <position position="172"/>
    </location>
</feature>
<dbReference type="OrthoDB" id="10023235at2759"/>
<name>A0A6P3E2Z6_BOMIM</name>